<dbReference type="Proteomes" id="UP001227230">
    <property type="component" value="Chromosome 16"/>
</dbReference>
<proteinExistence type="predicted"/>
<protein>
    <submittedName>
        <fullName evidence="1">Uncharacterized protein</fullName>
    </submittedName>
</protein>
<sequence length="59" mass="6624">MRCSGAVLESSGDDVHILLEHLCESSEELPFKSEALTREKVHFSISKWDNGVPQKPSLR</sequence>
<evidence type="ECO:0000313" key="1">
    <source>
        <dbReference type="EMBL" id="WKA06526.1"/>
    </source>
</evidence>
<organism evidence="1 2">
    <name type="scientific">Vitis vinifera</name>
    <name type="common">Grape</name>
    <dbReference type="NCBI Taxonomy" id="29760"/>
    <lineage>
        <taxon>Eukaryota</taxon>
        <taxon>Viridiplantae</taxon>
        <taxon>Streptophyta</taxon>
        <taxon>Embryophyta</taxon>
        <taxon>Tracheophyta</taxon>
        <taxon>Spermatophyta</taxon>
        <taxon>Magnoliopsida</taxon>
        <taxon>eudicotyledons</taxon>
        <taxon>Gunneridae</taxon>
        <taxon>Pentapetalae</taxon>
        <taxon>rosids</taxon>
        <taxon>Vitales</taxon>
        <taxon>Vitaceae</taxon>
        <taxon>Viteae</taxon>
        <taxon>Vitis</taxon>
    </lineage>
</organism>
<reference evidence="1 2" key="1">
    <citation type="journal article" date="2023" name="Hortic Res">
        <title>The complete reference genome for grapevine (Vitis vinifera L.) genetics and breeding.</title>
        <authorList>
            <person name="Shi X."/>
            <person name="Cao S."/>
            <person name="Wang X."/>
            <person name="Huang S."/>
            <person name="Wang Y."/>
            <person name="Liu Z."/>
            <person name="Liu W."/>
            <person name="Leng X."/>
            <person name="Peng Y."/>
            <person name="Wang N."/>
            <person name="Wang Y."/>
            <person name="Ma Z."/>
            <person name="Xu X."/>
            <person name="Zhang F."/>
            <person name="Xue H."/>
            <person name="Zhong H."/>
            <person name="Wang Y."/>
            <person name="Zhang K."/>
            <person name="Velt A."/>
            <person name="Avia K."/>
            <person name="Holtgrawe D."/>
            <person name="Grimplet J."/>
            <person name="Matus J.T."/>
            <person name="Ware D."/>
            <person name="Wu X."/>
            <person name="Wang H."/>
            <person name="Liu C."/>
            <person name="Fang Y."/>
            <person name="Rustenholz C."/>
            <person name="Cheng Z."/>
            <person name="Xiao H."/>
            <person name="Zhou Y."/>
        </authorList>
    </citation>
    <scope>NUCLEOTIDE SEQUENCE [LARGE SCALE GENOMIC DNA]</scope>
    <source>
        <strain evidence="2">cv. Pinot noir / PN40024</strain>
        <tissue evidence="1">Leaf</tissue>
    </source>
</reference>
<keyword evidence="2" id="KW-1185">Reference proteome</keyword>
<name>A0ABY9DJE5_VITVI</name>
<gene>
    <name evidence="1" type="ORF">VitviT2T_024422</name>
</gene>
<dbReference type="EMBL" id="CP126663">
    <property type="protein sequence ID" value="WKA06526.1"/>
    <property type="molecule type" value="Genomic_DNA"/>
</dbReference>
<accession>A0ABY9DJE5</accession>
<evidence type="ECO:0000313" key="2">
    <source>
        <dbReference type="Proteomes" id="UP001227230"/>
    </source>
</evidence>